<gene>
    <name evidence="2" type="ORF">K0B96_02030</name>
</gene>
<name>A0A8F9XLP1_9BACT</name>
<keyword evidence="1" id="KW-1133">Transmembrane helix</keyword>
<dbReference type="RefSeq" id="WP_220163264.1">
    <property type="nucleotide sequence ID" value="NZ_CP080507.1"/>
</dbReference>
<dbReference type="AlphaFoldDB" id="A0A8F9XLP1"/>
<dbReference type="Proteomes" id="UP000825051">
    <property type="component" value="Chromosome"/>
</dbReference>
<evidence type="ECO:0000256" key="1">
    <source>
        <dbReference type="SAM" id="Phobius"/>
    </source>
</evidence>
<feature type="transmembrane region" description="Helical" evidence="1">
    <location>
        <begin position="39"/>
        <end position="59"/>
    </location>
</feature>
<organism evidence="2 3">
    <name type="scientific">Horticoccus luteus</name>
    <dbReference type="NCBI Taxonomy" id="2862869"/>
    <lineage>
        <taxon>Bacteria</taxon>
        <taxon>Pseudomonadati</taxon>
        <taxon>Verrucomicrobiota</taxon>
        <taxon>Opitutia</taxon>
        <taxon>Opitutales</taxon>
        <taxon>Opitutaceae</taxon>
        <taxon>Horticoccus</taxon>
    </lineage>
</organism>
<dbReference type="KEGG" id="ole:K0B96_02030"/>
<evidence type="ECO:0000313" key="3">
    <source>
        <dbReference type="Proteomes" id="UP000825051"/>
    </source>
</evidence>
<keyword evidence="1" id="KW-0472">Membrane</keyword>
<dbReference type="InterPro" id="IPR025250">
    <property type="entry name" value="DUF4199"/>
</dbReference>
<evidence type="ECO:0000313" key="2">
    <source>
        <dbReference type="EMBL" id="QYM79421.1"/>
    </source>
</evidence>
<sequence>MKTNLLYGFVLALVGFLVSLVFYITGFHSSVEKMEATSWISNTLLFVISIVVLYLGMAAKRAAAPADRQWTYGSALGTGAGIAVFGALFGIVFTYIYFALINHNMSDLIYQVQVAKMEAKGMSSDQIEKAEPMMRAMMSPVAASLMAGVVGFIFNFLISLIVAIFVRRRPVSTPPPLAV</sequence>
<feature type="transmembrane region" description="Helical" evidence="1">
    <location>
        <begin position="79"/>
        <end position="100"/>
    </location>
</feature>
<keyword evidence="1" id="KW-0812">Transmembrane</keyword>
<keyword evidence="3" id="KW-1185">Reference proteome</keyword>
<feature type="transmembrane region" description="Helical" evidence="1">
    <location>
        <begin position="141"/>
        <end position="166"/>
    </location>
</feature>
<reference evidence="2" key="1">
    <citation type="submission" date="2021-08" db="EMBL/GenBank/DDBJ databases">
        <title>Genome of a novel bacterium of the phylum Verrucomicrobia, Oleiharenicola sp. KSB-15.</title>
        <authorList>
            <person name="Chung J.-H."/>
            <person name="Ahn J.-H."/>
            <person name="Yoon Y."/>
            <person name="Kim D.-Y."/>
            <person name="An S.-H."/>
            <person name="Park I."/>
            <person name="Yeon J."/>
        </authorList>
    </citation>
    <scope>NUCLEOTIDE SEQUENCE</scope>
    <source>
        <strain evidence="2">KSB-15</strain>
    </source>
</reference>
<accession>A0A8F9XLP1</accession>
<feature type="transmembrane region" description="Helical" evidence="1">
    <location>
        <begin position="6"/>
        <end position="27"/>
    </location>
</feature>
<dbReference type="EMBL" id="CP080507">
    <property type="protein sequence ID" value="QYM79421.1"/>
    <property type="molecule type" value="Genomic_DNA"/>
</dbReference>
<proteinExistence type="predicted"/>
<protein>
    <submittedName>
        <fullName evidence="2">DUF4199 domain-containing protein</fullName>
    </submittedName>
</protein>
<dbReference type="Pfam" id="PF13858">
    <property type="entry name" value="DUF4199"/>
    <property type="match status" value="1"/>
</dbReference>